<dbReference type="AlphaFoldDB" id="A0A9X3MUM3"/>
<reference evidence="7" key="1">
    <citation type="submission" date="2022-10" db="EMBL/GenBank/DDBJ databases">
        <title>The WGS of Solirubrobacter ginsenosidimutans DSM 21036.</title>
        <authorList>
            <person name="Jiang Z."/>
        </authorList>
    </citation>
    <scope>NUCLEOTIDE SEQUENCE</scope>
    <source>
        <strain evidence="7">DSM 21036</strain>
    </source>
</reference>
<keyword evidence="4" id="KW-0274">FAD</keyword>
<accession>A0A9X3MUM3</accession>
<dbReference type="InterPro" id="IPR009100">
    <property type="entry name" value="AcylCoA_DH/oxidase_NM_dom_sf"/>
</dbReference>
<name>A0A9X3MUM3_9ACTN</name>
<organism evidence="7 8">
    <name type="scientific">Solirubrobacter ginsenosidimutans</name>
    <dbReference type="NCBI Taxonomy" id="490573"/>
    <lineage>
        <taxon>Bacteria</taxon>
        <taxon>Bacillati</taxon>
        <taxon>Actinomycetota</taxon>
        <taxon>Thermoleophilia</taxon>
        <taxon>Solirubrobacterales</taxon>
        <taxon>Solirubrobacteraceae</taxon>
        <taxon>Solirubrobacter</taxon>
    </lineage>
</organism>
<dbReference type="Gene3D" id="1.20.140.10">
    <property type="entry name" value="Butyryl-CoA Dehydrogenase, subunit A, domain 3"/>
    <property type="match status" value="1"/>
</dbReference>
<feature type="domain" description="Acyl-CoA dehydrogenase/oxidase C-terminal" evidence="6">
    <location>
        <begin position="193"/>
        <end position="328"/>
    </location>
</feature>
<dbReference type="SUPFAM" id="SSF47203">
    <property type="entry name" value="Acyl-CoA dehydrogenase C-terminal domain-like"/>
    <property type="match status" value="1"/>
</dbReference>
<dbReference type="GO" id="GO:0050660">
    <property type="term" value="F:flavin adenine dinucleotide binding"/>
    <property type="evidence" value="ECO:0007669"/>
    <property type="project" value="InterPro"/>
</dbReference>
<dbReference type="GO" id="GO:0003995">
    <property type="term" value="F:acyl-CoA dehydrogenase activity"/>
    <property type="evidence" value="ECO:0007669"/>
    <property type="project" value="TreeGrafter"/>
</dbReference>
<keyword evidence="3" id="KW-0285">Flavoprotein</keyword>
<proteinExistence type="inferred from homology"/>
<dbReference type="Proteomes" id="UP001149140">
    <property type="component" value="Unassembled WGS sequence"/>
</dbReference>
<comment type="caution">
    <text evidence="7">The sequence shown here is derived from an EMBL/GenBank/DDBJ whole genome shotgun (WGS) entry which is preliminary data.</text>
</comment>
<comment type="cofactor">
    <cofactor evidence="1">
        <name>FAD</name>
        <dbReference type="ChEBI" id="CHEBI:57692"/>
    </cofactor>
</comment>
<dbReference type="Pfam" id="PF00441">
    <property type="entry name" value="Acyl-CoA_dh_1"/>
    <property type="match status" value="1"/>
</dbReference>
<dbReference type="InterPro" id="IPR036250">
    <property type="entry name" value="AcylCo_DH-like_C"/>
</dbReference>
<keyword evidence="5" id="KW-0560">Oxidoreductase</keyword>
<comment type="similarity">
    <text evidence="2">Belongs to the acyl-CoA dehydrogenase family.</text>
</comment>
<dbReference type="EMBL" id="JAPDOD010000024">
    <property type="protein sequence ID" value="MDA0163326.1"/>
    <property type="molecule type" value="Genomic_DNA"/>
</dbReference>
<sequence length="328" mass="35112">MNFDLTEDQRDIRRTARDFLAARYTPEQIRAIALDGQSDPYWDDIVELGWLDVAELGIVELAVLAEELGYALAPSPLAAQWAAQLLYPGLEGRGTVAMWDADGGADPETPTLSVADGKLTGVKIAVPNADVADTIVVTAEGGRHFAVAAADAVIEPARALDTTRPLFTVRFDGAPGSEIEGDHFGRAWHAIAVMAAAESVGVAARVTATTVEYAKERKQFGRAIGSYQAVSHACAQMFLETEGARSVTLWAAWALDHDPEMAFMAANCAKAYASDAAVNVARSSLQVHGGIGFTWEHDLHLYLKRAEANAHAFGDAGWHREQVAAALL</sequence>
<dbReference type="CDD" id="cd00567">
    <property type="entry name" value="ACAD"/>
    <property type="match status" value="1"/>
</dbReference>
<dbReference type="RefSeq" id="WP_270042570.1">
    <property type="nucleotide sequence ID" value="NZ_JAPDOD010000024.1"/>
</dbReference>
<evidence type="ECO:0000256" key="4">
    <source>
        <dbReference type="ARBA" id="ARBA00022827"/>
    </source>
</evidence>
<dbReference type="PANTHER" id="PTHR43884:SF20">
    <property type="entry name" value="ACYL-COA DEHYDROGENASE FADE28"/>
    <property type="match status" value="1"/>
</dbReference>
<protein>
    <submittedName>
        <fullName evidence="7">Acyl-CoA dehydrogenase</fullName>
    </submittedName>
</protein>
<evidence type="ECO:0000313" key="7">
    <source>
        <dbReference type="EMBL" id="MDA0163326.1"/>
    </source>
</evidence>
<evidence type="ECO:0000259" key="6">
    <source>
        <dbReference type="Pfam" id="PF00441"/>
    </source>
</evidence>
<dbReference type="PANTHER" id="PTHR43884">
    <property type="entry name" value="ACYL-COA DEHYDROGENASE"/>
    <property type="match status" value="1"/>
</dbReference>
<gene>
    <name evidence="7" type="ORF">OM076_23830</name>
</gene>
<evidence type="ECO:0000313" key="8">
    <source>
        <dbReference type="Proteomes" id="UP001149140"/>
    </source>
</evidence>
<keyword evidence="8" id="KW-1185">Reference proteome</keyword>
<dbReference type="Gene3D" id="1.10.540.10">
    <property type="entry name" value="Acyl-CoA dehydrogenase/oxidase, N-terminal domain"/>
    <property type="match status" value="1"/>
</dbReference>
<dbReference type="InterPro" id="IPR009075">
    <property type="entry name" value="AcylCo_DH/oxidase_C"/>
</dbReference>
<dbReference type="InterPro" id="IPR037069">
    <property type="entry name" value="AcylCoA_DH/ox_N_sf"/>
</dbReference>
<evidence type="ECO:0000256" key="3">
    <source>
        <dbReference type="ARBA" id="ARBA00022630"/>
    </source>
</evidence>
<evidence type="ECO:0000256" key="2">
    <source>
        <dbReference type="ARBA" id="ARBA00009347"/>
    </source>
</evidence>
<evidence type="ECO:0000256" key="1">
    <source>
        <dbReference type="ARBA" id="ARBA00001974"/>
    </source>
</evidence>
<evidence type="ECO:0000256" key="5">
    <source>
        <dbReference type="ARBA" id="ARBA00023002"/>
    </source>
</evidence>
<dbReference type="SUPFAM" id="SSF56645">
    <property type="entry name" value="Acyl-CoA dehydrogenase NM domain-like"/>
    <property type="match status" value="1"/>
</dbReference>